<evidence type="ECO:0000313" key="3">
    <source>
        <dbReference type="Proteomes" id="UP001244011"/>
    </source>
</evidence>
<sequence>MNYDWLIDGGYLPQAVIRLGIRRQLAERIASIGTGSLAEGYEGKAEFVGRLRARPIAVETAAANRQHYEVGTGVLAACLGPRMKYSCCLYPSGREALAEAEVEMLRSYVDKAGLEDGMEILDLGCGWGSGALYFAEVLPNAKITAFSNSRTQKEYIDSKAEEKGLTNLKVITGDVVDYEFEKESFDRVVSIELFEHMKNYELLMAKISRALKPGGKLFVHIFAHKTTPYDYEEGWMTEYFFTGGTMPSADLLLYFQRDLQIQKQWWINGKHYSKTCEHWLSKMTAHKKEIWPHLIETYGEENATMWYYRWQVFYMACSELFAYEGGDTWGVAHYLFEKRNGQP</sequence>
<name>A0AAJ0C645_9PEZI</name>
<gene>
    <name evidence="2" type="ORF">QBC33DRAFT_528819</name>
</gene>
<comment type="similarity">
    <text evidence="1">Belongs to the CFA/CMAS family.</text>
</comment>
<comment type="caution">
    <text evidence="2">The sequence shown here is derived from an EMBL/GenBank/DDBJ whole genome shotgun (WGS) entry which is preliminary data.</text>
</comment>
<dbReference type="FunFam" id="3.40.50.150:FF:000554">
    <property type="entry name" value="Cation-transporting ATPase"/>
    <property type="match status" value="1"/>
</dbReference>
<dbReference type="Gene3D" id="3.40.50.150">
    <property type="entry name" value="Vaccinia Virus protein VP39"/>
    <property type="match status" value="1"/>
</dbReference>
<dbReference type="Proteomes" id="UP001244011">
    <property type="component" value="Unassembled WGS sequence"/>
</dbReference>
<dbReference type="CDD" id="cd02440">
    <property type="entry name" value="AdoMet_MTases"/>
    <property type="match status" value="1"/>
</dbReference>
<dbReference type="PANTHER" id="PTHR43832:SF1">
    <property type="entry name" value="S-ADENOSYL-L-METHIONINE-DEPENDENT METHYLTRANSFERASES SUPERFAMILY PROTEIN"/>
    <property type="match status" value="1"/>
</dbReference>
<protein>
    <submittedName>
        <fullName evidence="2">Cyclopropane-fatty-acyl-phospholipid synthase</fullName>
    </submittedName>
</protein>
<dbReference type="GeneID" id="85310278"/>
<evidence type="ECO:0000256" key="1">
    <source>
        <dbReference type="ARBA" id="ARBA00010815"/>
    </source>
</evidence>
<organism evidence="2 3">
    <name type="scientific">Phialemonium atrogriseum</name>
    <dbReference type="NCBI Taxonomy" id="1093897"/>
    <lineage>
        <taxon>Eukaryota</taxon>
        <taxon>Fungi</taxon>
        <taxon>Dikarya</taxon>
        <taxon>Ascomycota</taxon>
        <taxon>Pezizomycotina</taxon>
        <taxon>Sordariomycetes</taxon>
        <taxon>Sordariomycetidae</taxon>
        <taxon>Cephalothecales</taxon>
        <taxon>Cephalothecaceae</taxon>
        <taxon>Phialemonium</taxon>
    </lineage>
</organism>
<dbReference type="PANTHER" id="PTHR43832">
    <property type="match status" value="1"/>
</dbReference>
<dbReference type="Pfam" id="PF02353">
    <property type="entry name" value="CMAS"/>
    <property type="match status" value="1"/>
</dbReference>
<proteinExistence type="inferred from homology"/>
<keyword evidence="3" id="KW-1185">Reference proteome</keyword>
<accession>A0AAJ0C645</accession>
<dbReference type="EMBL" id="MU839000">
    <property type="protein sequence ID" value="KAK1770656.1"/>
    <property type="molecule type" value="Genomic_DNA"/>
</dbReference>
<dbReference type="SUPFAM" id="SSF53335">
    <property type="entry name" value="S-adenosyl-L-methionine-dependent methyltransferases"/>
    <property type="match status" value="1"/>
</dbReference>
<reference evidence="2" key="1">
    <citation type="submission" date="2023-06" db="EMBL/GenBank/DDBJ databases">
        <title>Genome-scale phylogeny and comparative genomics of the fungal order Sordariales.</title>
        <authorList>
            <consortium name="Lawrence Berkeley National Laboratory"/>
            <person name="Hensen N."/>
            <person name="Bonometti L."/>
            <person name="Westerberg I."/>
            <person name="Brannstrom I.O."/>
            <person name="Guillou S."/>
            <person name="Cros-Aarteil S."/>
            <person name="Calhoun S."/>
            <person name="Haridas S."/>
            <person name="Kuo A."/>
            <person name="Mondo S."/>
            <person name="Pangilinan J."/>
            <person name="Riley R."/>
            <person name="Labutti K."/>
            <person name="Andreopoulos B."/>
            <person name="Lipzen A."/>
            <person name="Chen C."/>
            <person name="Yanf M."/>
            <person name="Daum C."/>
            <person name="Ng V."/>
            <person name="Clum A."/>
            <person name="Steindorff A."/>
            <person name="Ohm R."/>
            <person name="Martin F."/>
            <person name="Silar P."/>
            <person name="Natvig D."/>
            <person name="Lalanne C."/>
            <person name="Gautier V."/>
            <person name="Ament-Velasquez S.L."/>
            <person name="Kruys A."/>
            <person name="Hutchinson M.I."/>
            <person name="Powell A.J."/>
            <person name="Barry K."/>
            <person name="Miller A.N."/>
            <person name="Grigoriev I.V."/>
            <person name="Debuchy R."/>
            <person name="Gladieux P."/>
            <person name="Thoren M.H."/>
            <person name="Johannesson H."/>
        </authorList>
    </citation>
    <scope>NUCLEOTIDE SEQUENCE</scope>
    <source>
        <strain evidence="2">8032-3</strain>
    </source>
</reference>
<dbReference type="RefSeq" id="XP_060286869.1">
    <property type="nucleotide sequence ID" value="XM_060427091.1"/>
</dbReference>
<evidence type="ECO:0000313" key="2">
    <source>
        <dbReference type="EMBL" id="KAK1770656.1"/>
    </source>
</evidence>
<dbReference type="InterPro" id="IPR029063">
    <property type="entry name" value="SAM-dependent_MTases_sf"/>
</dbReference>
<dbReference type="AlphaFoldDB" id="A0AAJ0C645"/>